<evidence type="ECO:0000313" key="5">
    <source>
        <dbReference type="EMBL" id="EKC38171.1"/>
    </source>
</evidence>
<dbReference type="InterPro" id="IPR020568">
    <property type="entry name" value="Ribosomal_Su5_D2-typ_SF"/>
</dbReference>
<dbReference type="InterPro" id="IPR038973">
    <property type="entry name" value="MutL/Mlh/Pms-like"/>
</dbReference>
<dbReference type="Pfam" id="PF08676">
    <property type="entry name" value="MutL_C"/>
    <property type="match status" value="1"/>
</dbReference>
<dbReference type="GO" id="GO:0140664">
    <property type="term" value="F:ATP-dependent DNA damage sensor activity"/>
    <property type="evidence" value="ECO:0007669"/>
    <property type="project" value="InterPro"/>
</dbReference>
<dbReference type="Gene3D" id="3.30.1540.20">
    <property type="entry name" value="MutL, C-terminal domain, dimerisation subdomain"/>
    <property type="match status" value="1"/>
</dbReference>
<evidence type="ECO:0000259" key="4">
    <source>
        <dbReference type="SMART" id="SM01340"/>
    </source>
</evidence>
<proteinExistence type="inferred from homology"/>
<feature type="domain" description="DNA mismatch repair protein S5" evidence="4">
    <location>
        <begin position="176"/>
        <end position="302"/>
    </location>
</feature>
<dbReference type="InParanoid" id="K1RU59"/>
<dbReference type="GO" id="GO:0032389">
    <property type="term" value="C:MutLalpha complex"/>
    <property type="evidence" value="ECO:0007669"/>
    <property type="project" value="TreeGrafter"/>
</dbReference>
<reference evidence="5" key="1">
    <citation type="journal article" date="2012" name="Nature">
        <title>The oyster genome reveals stress adaptation and complexity of shell formation.</title>
        <authorList>
            <person name="Zhang G."/>
            <person name="Fang X."/>
            <person name="Guo X."/>
            <person name="Li L."/>
            <person name="Luo R."/>
            <person name="Xu F."/>
            <person name="Yang P."/>
            <person name="Zhang L."/>
            <person name="Wang X."/>
            <person name="Qi H."/>
            <person name="Xiong Z."/>
            <person name="Que H."/>
            <person name="Xie Y."/>
            <person name="Holland P.W."/>
            <person name="Paps J."/>
            <person name="Zhu Y."/>
            <person name="Wu F."/>
            <person name="Chen Y."/>
            <person name="Wang J."/>
            <person name="Peng C."/>
            <person name="Meng J."/>
            <person name="Yang L."/>
            <person name="Liu J."/>
            <person name="Wen B."/>
            <person name="Zhang N."/>
            <person name="Huang Z."/>
            <person name="Zhu Q."/>
            <person name="Feng Y."/>
            <person name="Mount A."/>
            <person name="Hedgecock D."/>
            <person name="Xu Z."/>
            <person name="Liu Y."/>
            <person name="Domazet-Loso T."/>
            <person name="Du Y."/>
            <person name="Sun X."/>
            <person name="Zhang S."/>
            <person name="Liu B."/>
            <person name="Cheng P."/>
            <person name="Jiang X."/>
            <person name="Li J."/>
            <person name="Fan D."/>
            <person name="Wang W."/>
            <person name="Fu W."/>
            <person name="Wang T."/>
            <person name="Wang B."/>
            <person name="Zhang J."/>
            <person name="Peng Z."/>
            <person name="Li Y."/>
            <person name="Li N."/>
            <person name="Wang J."/>
            <person name="Chen M."/>
            <person name="He Y."/>
            <person name="Tan F."/>
            <person name="Song X."/>
            <person name="Zheng Q."/>
            <person name="Huang R."/>
            <person name="Yang H."/>
            <person name="Du X."/>
            <person name="Chen L."/>
            <person name="Yang M."/>
            <person name="Gaffney P.M."/>
            <person name="Wang S."/>
            <person name="Luo L."/>
            <person name="She Z."/>
            <person name="Ming Y."/>
            <person name="Huang W."/>
            <person name="Zhang S."/>
            <person name="Huang B."/>
            <person name="Zhang Y."/>
            <person name="Qu T."/>
            <person name="Ni P."/>
            <person name="Miao G."/>
            <person name="Wang J."/>
            <person name="Wang Q."/>
            <person name="Steinberg C.E."/>
            <person name="Wang H."/>
            <person name="Li N."/>
            <person name="Qian L."/>
            <person name="Zhang G."/>
            <person name="Li Y."/>
            <person name="Yang H."/>
            <person name="Liu X."/>
            <person name="Wang J."/>
            <person name="Yin Y."/>
            <person name="Wang J."/>
        </authorList>
    </citation>
    <scope>NUCLEOTIDE SEQUENCE [LARGE SCALE GENOMIC DNA]</scope>
    <source>
        <strain evidence="5">05x7-T-G4-1.051#20</strain>
    </source>
</reference>
<dbReference type="SUPFAM" id="SSF55874">
    <property type="entry name" value="ATPase domain of HSP90 chaperone/DNA topoisomerase II/histidine kinase"/>
    <property type="match status" value="1"/>
</dbReference>
<protein>
    <submittedName>
        <fullName evidence="5">Mismatch repair endonuclease PMS2</fullName>
    </submittedName>
</protein>
<dbReference type="GO" id="GO:0004519">
    <property type="term" value="F:endonuclease activity"/>
    <property type="evidence" value="ECO:0007669"/>
    <property type="project" value="UniProtKB-KW"/>
</dbReference>
<dbReference type="InterPro" id="IPR042121">
    <property type="entry name" value="MutL_C_regsub"/>
</dbReference>
<dbReference type="InterPro" id="IPR037198">
    <property type="entry name" value="MutL_C_sf"/>
</dbReference>
<keyword evidence="2" id="KW-0227">DNA damage</keyword>
<dbReference type="SUPFAM" id="SSF54211">
    <property type="entry name" value="Ribosomal protein S5 domain 2-like"/>
    <property type="match status" value="1"/>
</dbReference>
<gene>
    <name evidence="5" type="ORF">CGI_10020866</name>
</gene>
<comment type="similarity">
    <text evidence="1">Belongs to the DNA mismatch repair MutL/HexB family.</text>
</comment>
<dbReference type="EMBL" id="JH816073">
    <property type="protein sequence ID" value="EKC38171.1"/>
    <property type="molecule type" value="Genomic_DNA"/>
</dbReference>
<dbReference type="FunFam" id="3.30.1370.100:FF:000001">
    <property type="entry name" value="Mismatch repair endonuclease pms1, putative"/>
    <property type="match status" value="1"/>
</dbReference>
<dbReference type="PROSITE" id="PS00058">
    <property type="entry name" value="DNA_MISMATCH_REPAIR_1"/>
    <property type="match status" value="1"/>
</dbReference>
<dbReference type="Gene3D" id="3.30.1370.100">
    <property type="entry name" value="MutL, C-terminal domain, regulatory subdomain"/>
    <property type="match status" value="1"/>
</dbReference>
<dbReference type="SUPFAM" id="SSF118116">
    <property type="entry name" value="DNA mismatch repair protein MutL"/>
    <property type="match status" value="1"/>
</dbReference>
<dbReference type="HOGENOM" id="CLU_004131_0_2_1"/>
<dbReference type="InterPro" id="IPR036890">
    <property type="entry name" value="HATPase_C_sf"/>
</dbReference>
<evidence type="ECO:0000256" key="2">
    <source>
        <dbReference type="ARBA" id="ARBA00022763"/>
    </source>
</evidence>
<dbReference type="SMART" id="SM00853">
    <property type="entry name" value="MutL_C"/>
    <property type="match status" value="1"/>
</dbReference>
<accession>K1RU59</accession>
<dbReference type="FunFam" id="3.30.1540.20:FF:000019">
    <property type="entry name" value="PMS1 homolog 2, mismatch repair system component"/>
    <property type="match status" value="1"/>
</dbReference>
<dbReference type="PANTHER" id="PTHR10073">
    <property type="entry name" value="DNA MISMATCH REPAIR PROTEIN MLH, PMS, MUTL"/>
    <property type="match status" value="1"/>
</dbReference>
<dbReference type="GO" id="GO:0006298">
    <property type="term" value="P:mismatch repair"/>
    <property type="evidence" value="ECO:0007669"/>
    <property type="project" value="InterPro"/>
</dbReference>
<dbReference type="AlphaFoldDB" id="K1RU59"/>
<dbReference type="InterPro" id="IPR014762">
    <property type="entry name" value="DNA_mismatch_repair_CS"/>
</dbReference>
<dbReference type="InterPro" id="IPR013507">
    <property type="entry name" value="DNA_mismatch_S5_2-like"/>
</dbReference>
<dbReference type="InterPro" id="IPR042120">
    <property type="entry name" value="MutL_C_dimsub"/>
</dbReference>
<dbReference type="Pfam" id="PF13589">
    <property type="entry name" value="HATPase_c_3"/>
    <property type="match status" value="1"/>
</dbReference>
<keyword evidence="5" id="KW-0540">Nuclease</keyword>
<evidence type="ECO:0000256" key="1">
    <source>
        <dbReference type="ARBA" id="ARBA00006082"/>
    </source>
</evidence>
<dbReference type="FunCoup" id="K1RU59">
    <property type="interactions" value="1313"/>
</dbReference>
<dbReference type="GO" id="GO:0030983">
    <property type="term" value="F:mismatched DNA binding"/>
    <property type="evidence" value="ECO:0007669"/>
    <property type="project" value="InterPro"/>
</dbReference>
<dbReference type="Pfam" id="PF01119">
    <property type="entry name" value="DNA_mis_repair"/>
    <property type="match status" value="1"/>
</dbReference>
<dbReference type="GO" id="GO:0016887">
    <property type="term" value="F:ATP hydrolysis activity"/>
    <property type="evidence" value="ECO:0007669"/>
    <property type="project" value="InterPro"/>
</dbReference>
<dbReference type="Gene3D" id="3.30.565.10">
    <property type="entry name" value="Histidine kinase-like ATPase, C-terminal domain"/>
    <property type="match status" value="1"/>
</dbReference>
<evidence type="ECO:0000259" key="3">
    <source>
        <dbReference type="SMART" id="SM00853"/>
    </source>
</evidence>
<dbReference type="PANTHER" id="PTHR10073:SF52">
    <property type="entry name" value="MISMATCH REPAIR ENDONUCLEASE PMS2"/>
    <property type="match status" value="1"/>
</dbReference>
<dbReference type="SMART" id="SM01340">
    <property type="entry name" value="DNA_mis_repair"/>
    <property type="match status" value="1"/>
</dbReference>
<keyword evidence="5" id="KW-0255">Endonuclease</keyword>
<dbReference type="InterPro" id="IPR014721">
    <property type="entry name" value="Ribsml_uS5_D2-typ_fold_subgr"/>
</dbReference>
<dbReference type="GO" id="GO:0005524">
    <property type="term" value="F:ATP binding"/>
    <property type="evidence" value="ECO:0007669"/>
    <property type="project" value="InterPro"/>
</dbReference>
<feature type="domain" description="MutL C-terminal dimerisation" evidence="3">
    <location>
        <begin position="611"/>
        <end position="755"/>
    </location>
</feature>
<name>K1RU59_MAGGI</name>
<keyword evidence="5" id="KW-0378">Hydrolase</keyword>
<sequence>MIPEIKLKDYGLESVEVSDNGSGVEENNFEGLTLKHHTSKLQDFTDLINVGTFGFRGEALSSLCALSSLTVTTKHKDASVGTKLEFDYNGKIKTRTPHARQGGTTVLLQDLFSTLPVRHKEFQRNIKKEFSKMVQVLTSYCIISTGVRITCSNQTKKGGRSTVVSSSGNKTLRENIADVFGPKQMQSLMEFKKYDPSEEVMDEFNLKLTEDIGDCFRMEGFVSKCAHGQGRSSTDRQFIFINGRPCDSAKDEMRELVETVRSLQLLRPDSIQSVDVNVTPDKRQIFMENEKILLATIKNMMTRQTKRRLDRFLFTASPKKESNTCTAEIKQEIVNDLVITIEDDITVSTAKMKEESAEDKSIAERGLLVGPDGDSIKSDFKVIFHGSSDCEKSVECFLEGQETLTLINLNSGSNKEELLCSDSDESTISRSCDRINCQKSSIVHVVAPECSEKDVEDTKVCSDDDQVCSTINSDNISENNNHETLDCSDRFFGSNLKVVHSVFDNKVETQDPRYPSSTECSNQTGIEAPTQSLQQTVTRLDEKESHFKRENTVQFKFEKFKEKFKTKPKKGDSTEDGCRKFRAVISPTENQSAEEELSREISKSMFKEMEILGQFNLGFIIAKLKDDLFIVDQHATDEKYNFEMLQQHTVIQCQKLIQPQSLELTASNEITLIDNLEVFRKNGFDFVIDENAPPMQRVKLTSIPVSRNWTFGKEDIEELIFMLSDSPNVMCRPSRVRQMFASRACRKSIMIGTALKKSEMKKLVCHMGEIEQPWNCPHGRPTMRHLINLNMVPK</sequence>
<organism evidence="5">
    <name type="scientific">Magallana gigas</name>
    <name type="common">Pacific oyster</name>
    <name type="synonym">Crassostrea gigas</name>
    <dbReference type="NCBI Taxonomy" id="29159"/>
    <lineage>
        <taxon>Eukaryota</taxon>
        <taxon>Metazoa</taxon>
        <taxon>Spiralia</taxon>
        <taxon>Lophotrochozoa</taxon>
        <taxon>Mollusca</taxon>
        <taxon>Bivalvia</taxon>
        <taxon>Autobranchia</taxon>
        <taxon>Pteriomorphia</taxon>
        <taxon>Ostreida</taxon>
        <taxon>Ostreoidea</taxon>
        <taxon>Ostreidae</taxon>
        <taxon>Magallana</taxon>
    </lineage>
</organism>
<dbReference type="Gene3D" id="3.30.230.10">
    <property type="match status" value="1"/>
</dbReference>
<dbReference type="InterPro" id="IPR014790">
    <property type="entry name" value="MutL_C"/>
</dbReference>